<organism evidence="1 2">
    <name type="scientific">Eumeta variegata</name>
    <name type="common">Bagworm moth</name>
    <name type="synonym">Eumeta japonica</name>
    <dbReference type="NCBI Taxonomy" id="151549"/>
    <lineage>
        <taxon>Eukaryota</taxon>
        <taxon>Metazoa</taxon>
        <taxon>Ecdysozoa</taxon>
        <taxon>Arthropoda</taxon>
        <taxon>Hexapoda</taxon>
        <taxon>Insecta</taxon>
        <taxon>Pterygota</taxon>
        <taxon>Neoptera</taxon>
        <taxon>Endopterygota</taxon>
        <taxon>Lepidoptera</taxon>
        <taxon>Glossata</taxon>
        <taxon>Ditrysia</taxon>
        <taxon>Tineoidea</taxon>
        <taxon>Psychidae</taxon>
        <taxon>Oiketicinae</taxon>
        <taxon>Eumeta</taxon>
    </lineage>
</organism>
<evidence type="ECO:0000313" key="1">
    <source>
        <dbReference type="EMBL" id="GBP06484.1"/>
    </source>
</evidence>
<comment type="caution">
    <text evidence="1">The sequence shown here is derived from an EMBL/GenBank/DDBJ whole genome shotgun (WGS) entry which is preliminary data.</text>
</comment>
<evidence type="ECO:0000313" key="2">
    <source>
        <dbReference type="Proteomes" id="UP000299102"/>
    </source>
</evidence>
<dbReference type="EMBL" id="BGZK01000022">
    <property type="protein sequence ID" value="GBP06484.1"/>
    <property type="molecule type" value="Genomic_DNA"/>
</dbReference>
<name>A0A4C1SX28_EUMVA</name>
<protein>
    <submittedName>
        <fullName evidence="1">Uncharacterized protein</fullName>
    </submittedName>
</protein>
<accession>A0A4C1SX28</accession>
<reference evidence="1 2" key="1">
    <citation type="journal article" date="2019" name="Commun. Biol.">
        <title>The bagworm genome reveals a unique fibroin gene that provides high tensile strength.</title>
        <authorList>
            <person name="Kono N."/>
            <person name="Nakamura H."/>
            <person name="Ohtoshi R."/>
            <person name="Tomita M."/>
            <person name="Numata K."/>
            <person name="Arakawa K."/>
        </authorList>
    </citation>
    <scope>NUCLEOTIDE SEQUENCE [LARGE SCALE GENOMIC DNA]</scope>
</reference>
<keyword evidence="2" id="KW-1185">Reference proteome</keyword>
<dbReference type="Proteomes" id="UP000299102">
    <property type="component" value="Unassembled WGS sequence"/>
</dbReference>
<proteinExistence type="predicted"/>
<gene>
    <name evidence="1" type="ORF">EVAR_4611_1</name>
</gene>
<dbReference type="AlphaFoldDB" id="A0A4C1SX28"/>
<sequence length="80" mass="9373">MDYDRWRDYRPYKGPNFYLIYGTLKRLLFLEKKNVSLKNKAVVRYEKYIGVNFGTRRAYSVGLGLSIVDDSESPRTEGLA</sequence>